<gene>
    <name evidence="9" type="ORF">SAMN06265379_103385</name>
</gene>
<dbReference type="Gene3D" id="2.20.28.10">
    <property type="match status" value="1"/>
</dbReference>
<evidence type="ECO:0000313" key="10">
    <source>
        <dbReference type="Proteomes" id="UP000319040"/>
    </source>
</evidence>
<dbReference type="CDD" id="cd02808">
    <property type="entry name" value="GltS_FMN"/>
    <property type="match status" value="1"/>
</dbReference>
<dbReference type="SUPFAM" id="SSF57802">
    <property type="entry name" value="Rubredoxin-like"/>
    <property type="match status" value="1"/>
</dbReference>
<comment type="similarity">
    <text evidence="1 7">Belongs to the glutamate synthase family.</text>
</comment>
<feature type="domain" description="Rubredoxin-like" evidence="8">
    <location>
        <begin position="1"/>
        <end position="44"/>
    </location>
</feature>
<evidence type="ECO:0000256" key="1">
    <source>
        <dbReference type="ARBA" id="ARBA00009716"/>
    </source>
</evidence>
<dbReference type="InterPro" id="IPR043578">
    <property type="entry name" value="GltB_archl_type"/>
</dbReference>
<dbReference type="PROSITE" id="PS50903">
    <property type="entry name" value="RUBREDOXIN_LIKE"/>
    <property type="match status" value="1"/>
</dbReference>
<dbReference type="PROSITE" id="PS00202">
    <property type="entry name" value="RUBREDOXIN"/>
    <property type="match status" value="1"/>
</dbReference>
<evidence type="ECO:0000313" key="9">
    <source>
        <dbReference type="EMBL" id="SMO61582.1"/>
    </source>
</evidence>
<evidence type="ECO:0000256" key="3">
    <source>
        <dbReference type="ARBA" id="ARBA00022723"/>
    </source>
</evidence>
<keyword evidence="6" id="KW-0408">Iron</keyword>
<evidence type="ECO:0000256" key="5">
    <source>
        <dbReference type="ARBA" id="ARBA00023002"/>
    </source>
</evidence>
<dbReference type="GO" id="GO:0005506">
    <property type="term" value="F:iron ion binding"/>
    <property type="evidence" value="ECO:0007669"/>
    <property type="project" value="InterPro"/>
</dbReference>
<dbReference type="OrthoDB" id="9758182at2"/>
<evidence type="ECO:0000256" key="4">
    <source>
        <dbReference type="ARBA" id="ARBA00022982"/>
    </source>
</evidence>
<dbReference type="GO" id="GO:0006537">
    <property type="term" value="P:glutamate biosynthetic process"/>
    <property type="evidence" value="ECO:0007669"/>
    <property type="project" value="InterPro"/>
</dbReference>
<keyword evidence="5" id="KW-0560">Oxidoreductase</keyword>
<dbReference type="InterPro" id="IPR018527">
    <property type="entry name" value="Rubredoxin_Fe_BS"/>
</dbReference>
<dbReference type="CDD" id="cd00730">
    <property type="entry name" value="rubredoxin"/>
    <property type="match status" value="1"/>
</dbReference>
<dbReference type="SUPFAM" id="SSF51395">
    <property type="entry name" value="FMN-linked oxidoreductases"/>
    <property type="match status" value="1"/>
</dbReference>
<dbReference type="GO" id="GO:0015930">
    <property type="term" value="F:glutamate synthase activity"/>
    <property type="evidence" value="ECO:0007669"/>
    <property type="project" value="InterPro"/>
</dbReference>
<dbReference type="PANTHER" id="PTHR43819:SF1">
    <property type="entry name" value="ARCHAEAL-TYPE GLUTAMATE SYNTHASE [NADPH]"/>
    <property type="match status" value="1"/>
</dbReference>
<evidence type="ECO:0000256" key="7">
    <source>
        <dbReference type="PIRNR" id="PIRNR006429"/>
    </source>
</evidence>
<dbReference type="AlphaFoldDB" id="A0A521CQ47"/>
<name>A0A521CQ47_SACCC</name>
<evidence type="ECO:0000256" key="2">
    <source>
        <dbReference type="ARBA" id="ARBA00022448"/>
    </source>
</evidence>
<accession>A0A521CQ47</accession>
<dbReference type="PANTHER" id="PTHR43819">
    <property type="entry name" value="ARCHAEAL-TYPE GLUTAMATE SYNTHASE [NADPH]"/>
    <property type="match status" value="1"/>
</dbReference>
<evidence type="ECO:0000256" key="6">
    <source>
        <dbReference type="ARBA" id="ARBA00023004"/>
    </source>
</evidence>
<organism evidence="9 10">
    <name type="scientific">Saccharicrinis carchari</name>
    <dbReference type="NCBI Taxonomy" id="1168039"/>
    <lineage>
        <taxon>Bacteria</taxon>
        <taxon>Pseudomonadati</taxon>
        <taxon>Bacteroidota</taxon>
        <taxon>Bacteroidia</taxon>
        <taxon>Marinilabiliales</taxon>
        <taxon>Marinilabiliaceae</taxon>
        <taxon>Saccharicrinis</taxon>
    </lineage>
</organism>
<dbReference type="PIRSF" id="PIRSF006429">
    <property type="entry name" value="GOGAT_lg_2"/>
    <property type="match status" value="1"/>
</dbReference>
<dbReference type="InterPro" id="IPR024934">
    <property type="entry name" value="Rubredoxin-like_dom"/>
</dbReference>
<evidence type="ECO:0000259" key="8">
    <source>
        <dbReference type="PROSITE" id="PS50903"/>
    </source>
</evidence>
<dbReference type="InterPro" id="IPR002932">
    <property type="entry name" value="Glu_synthdom"/>
</dbReference>
<proteinExistence type="inferred from homology"/>
<dbReference type="Proteomes" id="UP000319040">
    <property type="component" value="Unassembled WGS sequence"/>
</dbReference>
<sequence length="475" mass="51909">MATYKCPVCGYLHYEENAEKPWDELSDDWTCPVCGAVKAVFYKLDDDEDEKFTGKPEMDLQAESVQEDEYLAEWKKSSDNHAPYLNHIHTMAHTGKSITDPMKTTLPLISWNDILIKGAQLAKIPLEKNDVVNTKTIIGPRAKYPLVIDTPVYISHMSFGALSKEIKTALAKGSAIVKTLICSGEGGILPEEHAAAYKYIFEYVPNRYSVTDENLKSVDAVEIKIGQSVKPGMGGHLPASKVTEEIAAVRGRNVGEEIISPSAFKDIRNKKDLKAKIDWLRDKTGGKPIGVKIAAGDIETDLKEIIYAKPDFITIDGRGGGTGSAPRLIKDATSVPTLFALFRARRFLDDKGITGVSLIITGGLRVSSDFAKALALGADAIAVATGAMIAGGCQQYRICHTGNCPVGIATQDPELRKRLDIEKSANRIANYLKVSTEELKDFARLAAYDDVHKLNIKDLCTSNSEISAHTDIEHV</sequence>
<dbReference type="RefSeq" id="WP_142533068.1">
    <property type="nucleotide sequence ID" value="NZ_FXTB01000003.1"/>
</dbReference>
<dbReference type="InterPro" id="IPR024935">
    <property type="entry name" value="Rubredoxin_dom"/>
</dbReference>
<dbReference type="PIRSF" id="PIRSF500061">
    <property type="entry name" value="GOGAT_lg2_archl"/>
    <property type="match status" value="1"/>
</dbReference>
<keyword evidence="10" id="KW-1185">Reference proteome</keyword>
<dbReference type="Gene3D" id="3.20.20.70">
    <property type="entry name" value="Aldolase class I"/>
    <property type="match status" value="1"/>
</dbReference>
<keyword evidence="4" id="KW-0249">Electron transport</keyword>
<protein>
    <submittedName>
        <fullName evidence="9">Glutamate synthase domain-containing protein 2</fullName>
    </submittedName>
</protein>
<dbReference type="InterPro" id="IPR024188">
    <property type="entry name" value="GltB"/>
</dbReference>
<dbReference type="EMBL" id="FXTB01000003">
    <property type="protein sequence ID" value="SMO61582.1"/>
    <property type="molecule type" value="Genomic_DNA"/>
</dbReference>
<dbReference type="InterPro" id="IPR013785">
    <property type="entry name" value="Aldolase_TIM"/>
</dbReference>
<keyword evidence="2" id="KW-0813">Transport</keyword>
<dbReference type="Pfam" id="PF01645">
    <property type="entry name" value="Glu_synthase"/>
    <property type="match status" value="1"/>
</dbReference>
<keyword evidence="3" id="KW-0479">Metal-binding</keyword>
<reference evidence="9 10" key="1">
    <citation type="submission" date="2017-05" db="EMBL/GenBank/DDBJ databases">
        <authorList>
            <person name="Varghese N."/>
            <person name="Submissions S."/>
        </authorList>
    </citation>
    <scope>NUCLEOTIDE SEQUENCE [LARGE SCALE GENOMIC DNA]</scope>
    <source>
        <strain evidence="9 10">DSM 27040</strain>
    </source>
</reference>